<evidence type="ECO:0000256" key="5">
    <source>
        <dbReference type="SAM" id="SignalP"/>
    </source>
</evidence>
<feature type="region of interest" description="Disordered" evidence="3">
    <location>
        <begin position="90"/>
        <end position="128"/>
    </location>
</feature>
<feature type="compositionally biased region" description="Polar residues" evidence="3">
    <location>
        <begin position="323"/>
        <end position="335"/>
    </location>
</feature>
<dbReference type="InterPro" id="IPR042372">
    <property type="entry name" value="IL15RA"/>
</dbReference>
<sequence length="361" mass="39685">MHMLVKLIFITAAYMYNIARASGVCGKPELPDNTEPVPDLYTDKNIGETFRIKCAKGYIRKAGTSSLIRCTQENGNAYWHSDLPLKCIPDPRNPPVATTDPRNPHVATTETQSPPQQFTSSTTERTARKHPTLYCTSSPTTATGHIALTTTNEVVTNKTRRTTSQPTLMNTRKETESITTTNETTTSYTSREYVTTTTSHTPSGSFTTTGVNTSERTSTISEGRNTGAAFSDVSSCECHLLLFISYTQKYISPLCAKFLCFFFIQHLATVGGVIGIILLCLVAAVFIFLWLRHRNHRNHTQYHPKPDPYTSYIAVPVCASEHSSAQSNKAENSAEGSVIDKNPGIPQGADTCDELLPQTDS</sequence>
<evidence type="ECO:0000256" key="3">
    <source>
        <dbReference type="SAM" id="MobiDB-lite"/>
    </source>
</evidence>
<proteinExistence type="predicted"/>
<protein>
    <recommendedName>
        <fullName evidence="6">Sushi domain-containing protein</fullName>
    </recommendedName>
</protein>
<keyword evidence="4" id="KW-0812">Transmembrane</keyword>
<dbReference type="PROSITE" id="PS50923">
    <property type="entry name" value="SUSHI"/>
    <property type="match status" value="1"/>
</dbReference>
<dbReference type="Pfam" id="PF00084">
    <property type="entry name" value="Sushi"/>
    <property type="match status" value="1"/>
</dbReference>
<feature type="region of interest" description="Disordered" evidence="3">
    <location>
        <begin position="160"/>
        <end position="219"/>
    </location>
</feature>
<comment type="caution">
    <text evidence="2">Lacks conserved residue(s) required for the propagation of feature annotation.</text>
</comment>
<evidence type="ECO:0000256" key="1">
    <source>
        <dbReference type="ARBA" id="ARBA00023157"/>
    </source>
</evidence>
<keyword evidence="8" id="KW-1185">Reference proteome</keyword>
<dbReference type="Proteomes" id="UP000694427">
    <property type="component" value="Unplaced"/>
</dbReference>
<dbReference type="SUPFAM" id="SSF57535">
    <property type="entry name" value="Complement control module/SCR domain"/>
    <property type="match status" value="1"/>
</dbReference>
<feature type="compositionally biased region" description="Low complexity" evidence="3">
    <location>
        <begin position="177"/>
        <end position="201"/>
    </location>
</feature>
<dbReference type="Ensembl" id="ENSCCRT00010044187.1">
    <property type="protein sequence ID" value="ENSCCRP00010040230.1"/>
    <property type="gene ID" value="ENSCCRG00010017196.1"/>
</dbReference>
<feature type="region of interest" description="Disordered" evidence="3">
    <location>
        <begin position="323"/>
        <end position="361"/>
    </location>
</feature>
<feature type="signal peptide" evidence="5">
    <location>
        <begin position="1"/>
        <end position="21"/>
    </location>
</feature>
<keyword evidence="2" id="KW-0768">Sushi</keyword>
<keyword evidence="1" id="KW-1015">Disulfide bond</keyword>
<keyword evidence="4" id="KW-0472">Membrane</keyword>
<feature type="transmembrane region" description="Helical" evidence="4">
    <location>
        <begin position="267"/>
        <end position="291"/>
    </location>
</feature>
<evidence type="ECO:0000256" key="2">
    <source>
        <dbReference type="PROSITE-ProRule" id="PRU00302"/>
    </source>
</evidence>
<feature type="compositionally biased region" description="Polar residues" evidence="3">
    <location>
        <begin position="202"/>
        <end position="219"/>
    </location>
</feature>
<evidence type="ECO:0000256" key="4">
    <source>
        <dbReference type="SAM" id="Phobius"/>
    </source>
</evidence>
<dbReference type="AlphaFoldDB" id="A0A8C1K0M1"/>
<feature type="domain" description="Sushi" evidence="6">
    <location>
        <begin position="23"/>
        <end position="89"/>
    </location>
</feature>
<keyword evidence="5" id="KW-0732">Signal</keyword>
<dbReference type="InterPro" id="IPR035976">
    <property type="entry name" value="Sushi/SCR/CCP_sf"/>
</dbReference>
<reference evidence="7" key="1">
    <citation type="submission" date="2025-08" db="UniProtKB">
        <authorList>
            <consortium name="Ensembl"/>
        </authorList>
    </citation>
    <scope>IDENTIFICATION</scope>
</reference>
<organism evidence="7 8">
    <name type="scientific">Cyprinus carpio</name>
    <name type="common">Common carp</name>
    <dbReference type="NCBI Taxonomy" id="7962"/>
    <lineage>
        <taxon>Eukaryota</taxon>
        <taxon>Metazoa</taxon>
        <taxon>Chordata</taxon>
        <taxon>Craniata</taxon>
        <taxon>Vertebrata</taxon>
        <taxon>Euteleostomi</taxon>
        <taxon>Actinopterygii</taxon>
        <taxon>Neopterygii</taxon>
        <taxon>Teleostei</taxon>
        <taxon>Ostariophysi</taxon>
        <taxon>Cypriniformes</taxon>
        <taxon>Cyprinidae</taxon>
        <taxon>Cyprininae</taxon>
        <taxon>Cyprinus</taxon>
    </lineage>
</organism>
<dbReference type="PANTHER" id="PTHR15060">
    <property type="entry name" value="INTERLEUKIN-15 RECEPTOR SUBUNIT ALPHA"/>
    <property type="match status" value="1"/>
</dbReference>
<evidence type="ECO:0000313" key="7">
    <source>
        <dbReference type="Ensembl" id="ENSCCRP00010040230.1"/>
    </source>
</evidence>
<reference evidence="7" key="2">
    <citation type="submission" date="2025-09" db="UniProtKB">
        <authorList>
            <consortium name="Ensembl"/>
        </authorList>
    </citation>
    <scope>IDENTIFICATION</scope>
</reference>
<name>A0A8C1K0M1_CYPCA</name>
<feature type="chain" id="PRO_5034717463" description="Sushi domain-containing protein" evidence="5">
    <location>
        <begin position="22"/>
        <end position="361"/>
    </location>
</feature>
<feature type="compositionally biased region" description="Polar residues" evidence="3">
    <location>
        <begin position="106"/>
        <end position="124"/>
    </location>
</feature>
<dbReference type="CDD" id="cd12087">
    <property type="entry name" value="TM_EGFR-like"/>
    <property type="match status" value="1"/>
</dbReference>
<dbReference type="PANTHER" id="PTHR15060:SF0">
    <property type="entry name" value="INTERLEUKIN-15 RECEPTOR SUBUNIT ALPHA"/>
    <property type="match status" value="1"/>
</dbReference>
<dbReference type="InterPro" id="IPR000436">
    <property type="entry name" value="Sushi_SCR_CCP_dom"/>
</dbReference>
<dbReference type="GO" id="GO:0042010">
    <property type="term" value="F:interleukin-15 receptor activity"/>
    <property type="evidence" value="ECO:0007669"/>
    <property type="project" value="InterPro"/>
</dbReference>
<dbReference type="Gene3D" id="2.20.28.230">
    <property type="match status" value="1"/>
</dbReference>
<accession>A0A8C1K0M1</accession>
<evidence type="ECO:0000313" key="8">
    <source>
        <dbReference type="Proteomes" id="UP000694427"/>
    </source>
</evidence>
<feature type="compositionally biased region" description="Polar residues" evidence="3">
    <location>
        <begin position="160"/>
        <end position="170"/>
    </location>
</feature>
<keyword evidence="4" id="KW-1133">Transmembrane helix</keyword>
<evidence type="ECO:0000259" key="6">
    <source>
        <dbReference type="PROSITE" id="PS50923"/>
    </source>
</evidence>